<dbReference type="InterPro" id="IPR035437">
    <property type="entry name" value="SNase_OB-fold_sf"/>
</dbReference>
<name>A0A839AHJ5_9HYPH</name>
<protein>
    <submittedName>
        <fullName evidence="3">Thermonuclease family protein</fullName>
    </submittedName>
</protein>
<dbReference type="Pfam" id="PF00565">
    <property type="entry name" value="SNase"/>
    <property type="match status" value="1"/>
</dbReference>
<evidence type="ECO:0000256" key="1">
    <source>
        <dbReference type="SAM" id="MobiDB-lite"/>
    </source>
</evidence>
<evidence type="ECO:0000313" key="3">
    <source>
        <dbReference type="EMBL" id="MBA5779191.1"/>
    </source>
</evidence>
<comment type="caution">
    <text evidence="3">The sequence shown here is derived from an EMBL/GenBank/DDBJ whole genome shotgun (WGS) entry which is preliminary data.</text>
</comment>
<sequence length="296" mass="31571">MGWRSWAFVALAGLAGLGGLSLMPSPDDGRQNASDATVQAPLIAAPPIHPDTLRDVTPTGILPHPPVHAPLKRVAREKPKEPEKEKLPEVLEFRLPLVLDARTLRVKKTTIRLAHLEGPELNEECSSRLGGKWPCGMRARTALRSLVLRNAIRCGDIAETESDEVVAHCEKGATDLALWMLGQGWARAAEAAPAAYREAQEKAEAARKGLWQLEGPVPIAGSADTPSLPSPNILLEDIEITPDDGRAVEADEGLSQAEGRADEGLPPPVEDQAAAAVPRSERPAAFGAFSAPAPLR</sequence>
<dbReference type="SMART" id="SM00318">
    <property type="entry name" value="SNc"/>
    <property type="match status" value="1"/>
</dbReference>
<evidence type="ECO:0000259" key="2">
    <source>
        <dbReference type="SMART" id="SM00318"/>
    </source>
</evidence>
<proteinExistence type="predicted"/>
<dbReference type="RefSeq" id="WP_182168018.1">
    <property type="nucleotide sequence ID" value="NZ_JACFXV010000066.1"/>
</dbReference>
<evidence type="ECO:0000313" key="4">
    <source>
        <dbReference type="Proteomes" id="UP000541109"/>
    </source>
</evidence>
<dbReference type="Gene3D" id="2.40.50.90">
    <property type="match status" value="1"/>
</dbReference>
<accession>A0A839AHJ5</accession>
<gene>
    <name evidence="3" type="ORF">H2509_18840</name>
</gene>
<reference evidence="3 4" key="1">
    <citation type="submission" date="2020-07" db="EMBL/GenBank/DDBJ databases">
        <title>Stappia sp., F7233, whole genome shotgun sequencing project.</title>
        <authorList>
            <person name="Jiang S."/>
            <person name="Liu Z.W."/>
            <person name="Du Z.J."/>
        </authorList>
    </citation>
    <scope>NUCLEOTIDE SEQUENCE [LARGE SCALE GENOMIC DNA]</scope>
    <source>
        <strain evidence="3 4">F7233</strain>
    </source>
</reference>
<feature type="region of interest" description="Disordered" evidence="1">
    <location>
        <begin position="244"/>
        <end position="296"/>
    </location>
</feature>
<dbReference type="SUPFAM" id="SSF50199">
    <property type="entry name" value="Staphylococcal nuclease"/>
    <property type="match status" value="1"/>
</dbReference>
<feature type="region of interest" description="Disordered" evidence="1">
    <location>
        <begin position="47"/>
        <end position="67"/>
    </location>
</feature>
<organism evidence="3 4">
    <name type="scientific">Stappia albiluteola</name>
    <dbReference type="NCBI Taxonomy" id="2758565"/>
    <lineage>
        <taxon>Bacteria</taxon>
        <taxon>Pseudomonadati</taxon>
        <taxon>Pseudomonadota</taxon>
        <taxon>Alphaproteobacteria</taxon>
        <taxon>Hyphomicrobiales</taxon>
        <taxon>Stappiaceae</taxon>
        <taxon>Stappia</taxon>
    </lineage>
</organism>
<dbReference type="AlphaFoldDB" id="A0A839AHJ5"/>
<feature type="compositionally biased region" description="Low complexity" evidence="1">
    <location>
        <begin position="283"/>
        <end position="296"/>
    </location>
</feature>
<feature type="domain" description="TNase-like" evidence="2">
    <location>
        <begin position="89"/>
        <end position="213"/>
    </location>
</feature>
<dbReference type="EMBL" id="JACFXV010000066">
    <property type="protein sequence ID" value="MBA5779191.1"/>
    <property type="molecule type" value="Genomic_DNA"/>
</dbReference>
<dbReference type="InterPro" id="IPR016071">
    <property type="entry name" value="Staphylococal_nuclease_OB-fold"/>
</dbReference>
<keyword evidence="4" id="KW-1185">Reference proteome</keyword>
<dbReference type="Proteomes" id="UP000541109">
    <property type="component" value="Unassembled WGS sequence"/>
</dbReference>